<keyword evidence="1" id="KW-1133">Transmembrane helix</keyword>
<comment type="caution">
    <text evidence="2">The sequence shown here is derived from an EMBL/GenBank/DDBJ whole genome shotgun (WGS) entry which is preliminary data.</text>
</comment>
<organism evidence="2 3">
    <name type="scientific">Iris pallida</name>
    <name type="common">Sweet iris</name>
    <dbReference type="NCBI Taxonomy" id="29817"/>
    <lineage>
        <taxon>Eukaryota</taxon>
        <taxon>Viridiplantae</taxon>
        <taxon>Streptophyta</taxon>
        <taxon>Embryophyta</taxon>
        <taxon>Tracheophyta</taxon>
        <taxon>Spermatophyta</taxon>
        <taxon>Magnoliopsida</taxon>
        <taxon>Liliopsida</taxon>
        <taxon>Asparagales</taxon>
        <taxon>Iridaceae</taxon>
        <taxon>Iridoideae</taxon>
        <taxon>Irideae</taxon>
        <taxon>Iris</taxon>
    </lineage>
</organism>
<protein>
    <submittedName>
        <fullName evidence="2">Uncharacterized protein</fullName>
    </submittedName>
</protein>
<feature type="transmembrane region" description="Helical" evidence="1">
    <location>
        <begin position="73"/>
        <end position="94"/>
    </location>
</feature>
<dbReference type="AlphaFoldDB" id="A0AAX6EF02"/>
<gene>
    <name evidence="2" type="ORF">M6B38_190880</name>
</gene>
<feature type="transmembrane region" description="Helical" evidence="1">
    <location>
        <begin position="33"/>
        <end position="53"/>
    </location>
</feature>
<dbReference type="EMBL" id="JANAVB010037020">
    <property type="protein sequence ID" value="KAJ6802652.1"/>
    <property type="molecule type" value="Genomic_DNA"/>
</dbReference>
<sequence>MRRMLTERLHLVVGYKRTCSITRSCLRSSRVPIFFSPVISSIFSLIVDIISSAPWSDLGSGRGGGSSVRVHQLLYSILVVSWCGIRDLLCSLYFDVFGTGCLEQCRVLQACVRSWDIEFKTDQEIAVAGLWENLI</sequence>
<keyword evidence="1" id="KW-0812">Transmembrane</keyword>
<dbReference type="Proteomes" id="UP001140949">
    <property type="component" value="Unassembled WGS sequence"/>
</dbReference>
<reference evidence="2" key="2">
    <citation type="submission" date="2023-04" db="EMBL/GenBank/DDBJ databases">
        <authorList>
            <person name="Bruccoleri R.E."/>
            <person name="Oakeley E.J."/>
            <person name="Faust A.-M."/>
            <person name="Dessus-Babus S."/>
            <person name="Altorfer M."/>
            <person name="Burckhardt D."/>
            <person name="Oertli M."/>
            <person name="Naumann U."/>
            <person name="Petersen F."/>
            <person name="Wong J."/>
        </authorList>
    </citation>
    <scope>NUCLEOTIDE SEQUENCE</scope>
    <source>
        <strain evidence="2">GSM-AAB239-AS_SAM_17_03QT</strain>
        <tissue evidence="2">Leaf</tissue>
    </source>
</reference>
<evidence type="ECO:0000313" key="3">
    <source>
        <dbReference type="Proteomes" id="UP001140949"/>
    </source>
</evidence>
<keyword evidence="1" id="KW-0472">Membrane</keyword>
<accession>A0AAX6EF02</accession>
<proteinExistence type="predicted"/>
<keyword evidence="3" id="KW-1185">Reference proteome</keyword>
<name>A0AAX6EF02_IRIPA</name>
<reference evidence="2" key="1">
    <citation type="journal article" date="2023" name="GigaByte">
        <title>Genome assembly of the bearded iris, Iris pallida Lam.</title>
        <authorList>
            <person name="Bruccoleri R.E."/>
            <person name="Oakeley E.J."/>
            <person name="Faust A.M.E."/>
            <person name="Altorfer M."/>
            <person name="Dessus-Babus S."/>
            <person name="Burckhardt D."/>
            <person name="Oertli M."/>
            <person name="Naumann U."/>
            <person name="Petersen F."/>
            <person name="Wong J."/>
        </authorList>
    </citation>
    <scope>NUCLEOTIDE SEQUENCE</scope>
    <source>
        <strain evidence="2">GSM-AAB239-AS_SAM_17_03QT</strain>
    </source>
</reference>
<evidence type="ECO:0000256" key="1">
    <source>
        <dbReference type="SAM" id="Phobius"/>
    </source>
</evidence>
<evidence type="ECO:0000313" key="2">
    <source>
        <dbReference type="EMBL" id="KAJ6802652.1"/>
    </source>
</evidence>